<keyword evidence="3" id="KW-0378">Hydrolase</keyword>
<dbReference type="GO" id="GO:0008234">
    <property type="term" value="F:cysteine-type peptidase activity"/>
    <property type="evidence" value="ECO:0007669"/>
    <property type="project" value="UniProtKB-KW"/>
</dbReference>
<evidence type="ECO:0000256" key="2">
    <source>
        <dbReference type="ARBA" id="ARBA00022670"/>
    </source>
</evidence>
<dbReference type="SUPFAM" id="SSF54001">
    <property type="entry name" value="Cysteine proteinases"/>
    <property type="match status" value="1"/>
</dbReference>
<evidence type="ECO:0000313" key="6">
    <source>
        <dbReference type="EMBL" id="AAM71345.1"/>
    </source>
</evidence>
<dbReference type="KEGG" id="cte:CT0097"/>
<dbReference type="AlphaFoldDB" id="Q8KG71"/>
<dbReference type="EnsemblBacteria" id="AAM71345">
    <property type="protein sequence ID" value="AAM71345"/>
    <property type="gene ID" value="CT0097"/>
</dbReference>
<dbReference type="GO" id="GO:0006508">
    <property type="term" value="P:proteolysis"/>
    <property type="evidence" value="ECO:0007669"/>
    <property type="project" value="UniProtKB-KW"/>
</dbReference>
<dbReference type="Pfam" id="PF00877">
    <property type="entry name" value="NLPC_P60"/>
    <property type="match status" value="1"/>
</dbReference>
<keyword evidence="2" id="KW-0645">Protease</keyword>
<comment type="similarity">
    <text evidence="1">Belongs to the peptidase C40 family.</text>
</comment>
<dbReference type="PANTHER" id="PTHR47053:SF1">
    <property type="entry name" value="MUREIN DD-ENDOPEPTIDASE MEPH-RELATED"/>
    <property type="match status" value="1"/>
</dbReference>
<organism evidence="6 7">
    <name type="scientific">Chlorobaculum tepidum (strain ATCC 49652 / DSM 12025 / NBRC 103806 / TLS)</name>
    <name type="common">Chlorobium tepidum</name>
    <dbReference type="NCBI Taxonomy" id="194439"/>
    <lineage>
        <taxon>Bacteria</taxon>
        <taxon>Pseudomonadati</taxon>
        <taxon>Chlorobiota</taxon>
        <taxon>Chlorobiia</taxon>
        <taxon>Chlorobiales</taxon>
        <taxon>Chlorobiaceae</taxon>
        <taxon>Chlorobaculum</taxon>
    </lineage>
</organism>
<name>Q8KG71_CHLTE</name>
<evidence type="ECO:0000259" key="5">
    <source>
        <dbReference type="PROSITE" id="PS51935"/>
    </source>
</evidence>
<dbReference type="EMBL" id="AE006470">
    <property type="protein sequence ID" value="AAM71345.1"/>
    <property type="molecule type" value="Genomic_DNA"/>
</dbReference>
<dbReference type="HOGENOM" id="CLU_016043_9_1_10"/>
<evidence type="ECO:0000256" key="3">
    <source>
        <dbReference type="ARBA" id="ARBA00022801"/>
    </source>
</evidence>
<keyword evidence="4" id="KW-0788">Thiol protease</keyword>
<dbReference type="InterPro" id="IPR051202">
    <property type="entry name" value="Peptidase_C40"/>
</dbReference>
<dbReference type="PANTHER" id="PTHR47053">
    <property type="entry name" value="MUREIN DD-ENDOPEPTIDASE MEPH-RELATED"/>
    <property type="match status" value="1"/>
</dbReference>
<gene>
    <name evidence="6" type="ordered locus">CT0097</name>
</gene>
<dbReference type="PROSITE" id="PS51935">
    <property type="entry name" value="NLPC_P60"/>
    <property type="match status" value="1"/>
</dbReference>
<dbReference type="OrthoDB" id="9807055at2"/>
<evidence type="ECO:0000313" key="7">
    <source>
        <dbReference type="Proteomes" id="UP000001007"/>
    </source>
</evidence>
<reference evidence="6 7" key="1">
    <citation type="journal article" date="2002" name="Proc. Natl. Acad. Sci. U.S.A.">
        <title>The complete genome sequence of Chlorobium tepidum TLS, a photosynthetic, anaerobic, green-sulfur bacterium.</title>
        <authorList>
            <person name="Eisen J.A."/>
            <person name="Nelson K.E."/>
            <person name="Paulsen I.T."/>
            <person name="Heidelberg J.F."/>
            <person name="Wu M."/>
            <person name="Dodson R.J."/>
            <person name="Deboy R."/>
            <person name="Gwinn M.L."/>
            <person name="Nelson W.C."/>
            <person name="Haft D.H."/>
            <person name="Hickey E.K."/>
            <person name="Peterson J.D."/>
            <person name="Durkin A.S."/>
            <person name="Kolonay J.L."/>
            <person name="Yang F."/>
            <person name="Holt I."/>
            <person name="Umayam L.A."/>
            <person name="Mason T."/>
            <person name="Brenner M."/>
            <person name="Shea T.P."/>
            <person name="Parksey D."/>
            <person name="Nierman W.C."/>
            <person name="Feldblyum T.V."/>
            <person name="Hansen C.L."/>
            <person name="Craven M.B."/>
            <person name="Radune D."/>
            <person name="Vamathevan J."/>
            <person name="Khouri H."/>
            <person name="White O."/>
            <person name="Gruber T.M."/>
            <person name="Ketchum K.A."/>
            <person name="Venter J.C."/>
            <person name="Tettelin H."/>
            <person name="Bryant D.A."/>
            <person name="Fraser C.M."/>
        </authorList>
    </citation>
    <scope>NUCLEOTIDE SEQUENCE [LARGE SCALE GENOMIC DNA]</scope>
    <source>
        <strain evidence="7">ATCC 49652 / DSM 12025 / NBRC 103806 / TLS</strain>
    </source>
</reference>
<sequence>MNPEHRKSSFTGPMNEITRFAPKAAKATSILRALALMVLASLMLTLGACQSIRPLSDRMESKYSLKKRKTSISRLRPQGPERCSVPVQVSARAFRAMLDSIEEARGVKYRFGGTTPEGFDCSGFVQYLYNRSFQMILPRASNDLALVGPIIHRDRLQPGDLVFFAAGDEITHVGVYLGNERFAHASSKAGISISTLSQSYYATHFAFGTRIIRVE</sequence>
<evidence type="ECO:0000256" key="4">
    <source>
        <dbReference type="ARBA" id="ARBA00022807"/>
    </source>
</evidence>
<feature type="domain" description="NlpC/P60" evidence="5">
    <location>
        <begin position="91"/>
        <end position="212"/>
    </location>
</feature>
<evidence type="ECO:0000256" key="1">
    <source>
        <dbReference type="ARBA" id="ARBA00007074"/>
    </source>
</evidence>
<dbReference type="InterPro" id="IPR038765">
    <property type="entry name" value="Papain-like_cys_pep_sf"/>
</dbReference>
<proteinExistence type="inferred from homology"/>
<dbReference type="MEROPS" id="C40.006"/>
<keyword evidence="7" id="KW-1185">Reference proteome</keyword>
<dbReference type="STRING" id="194439.CT0097"/>
<dbReference type="eggNOG" id="COG0791">
    <property type="taxonomic scope" value="Bacteria"/>
</dbReference>
<dbReference type="InterPro" id="IPR000064">
    <property type="entry name" value="NLP_P60_dom"/>
</dbReference>
<accession>Q8KG71</accession>
<protein>
    <submittedName>
        <fullName evidence="6">NLP/P60 family protein</fullName>
    </submittedName>
</protein>
<dbReference type="Proteomes" id="UP000001007">
    <property type="component" value="Chromosome"/>
</dbReference>
<dbReference type="Gene3D" id="3.90.1720.10">
    <property type="entry name" value="endopeptidase domain like (from Nostoc punctiforme)"/>
    <property type="match status" value="1"/>
</dbReference>